<proteinExistence type="predicted"/>
<dbReference type="PANTHER" id="PTHR10286">
    <property type="entry name" value="INORGANIC PYROPHOSPHATASE"/>
    <property type="match status" value="1"/>
</dbReference>
<keyword evidence="3" id="KW-0479">Metal-binding</keyword>
<dbReference type="PROSITE" id="PS00387">
    <property type="entry name" value="PPASE"/>
    <property type="match status" value="1"/>
</dbReference>
<sequence>MTDCPVRVYIEIEKDSNKKYELNKSNGSLELDRTLPYPYYYPCAYGFIENTLAMDDDELDAVIITSKALKNDEWYDTYIIGVLIMSDEKGLDEKIICVLKEDYNLINDISLISDEIIDNIHWFFTNYKNKSPGKWSHVDGFQNKEEAIKIYNKSRLAVIV</sequence>
<accession>A0A6C0B7H2</accession>
<dbReference type="GO" id="GO:0005737">
    <property type="term" value="C:cytoplasm"/>
    <property type="evidence" value="ECO:0007669"/>
    <property type="project" value="InterPro"/>
</dbReference>
<dbReference type="GO" id="GO:0004427">
    <property type="term" value="F:inorganic diphosphate phosphatase activity"/>
    <property type="evidence" value="ECO:0007669"/>
    <property type="project" value="UniProtKB-EC"/>
</dbReference>
<dbReference type="SUPFAM" id="SSF50324">
    <property type="entry name" value="Inorganic pyrophosphatase"/>
    <property type="match status" value="1"/>
</dbReference>
<dbReference type="GO" id="GO:0000287">
    <property type="term" value="F:magnesium ion binding"/>
    <property type="evidence" value="ECO:0007669"/>
    <property type="project" value="InterPro"/>
</dbReference>
<comment type="cofactor">
    <cofactor evidence="1">
        <name>Mg(2+)</name>
        <dbReference type="ChEBI" id="CHEBI:18420"/>
    </cofactor>
</comment>
<dbReference type="EMBL" id="MN739091">
    <property type="protein sequence ID" value="QHS88036.1"/>
    <property type="molecule type" value="Genomic_DNA"/>
</dbReference>
<organism evidence="6">
    <name type="scientific">viral metagenome</name>
    <dbReference type="NCBI Taxonomy" id="1070528"/>
    <lineage>
        <taxon>unclassified sequences</taxon>
        <taxon>metagenomes</taxon>
        <taxon>organismal metagenomes</taxon>
    </lineage>
</organism>
<keyword evidence="5" id="KW-0460">Magnesium</keyword>
<dbReference type="GO" id="GO:0006796">
    <property type="term" value="P:phosphate-containing compound metabolic process"/>
    <property type="evidence" value="ECO:0007669"/>
    <property type="project" value="InterPro"/>
</dbReference>
<evidence type="ECO:0000256" key="3">
    <source>
        <dbReference type="ARBA" id="ARBA00022723"/>
    </source>
</evidence>
<evidence type="ECO:0000256" key="4">
    <source>
        <dbReference type="ARBA" id="ARBA00022801"/>
    </source>
</evidence>
<dbReference type="InterPro" id="IPR036649">
    <property type="entry name" value="Pyrophosphatase_sf"/>
</dbReference>
<dbReference type="AlphaFoldDB" id="A0A6C0B7H2"/>
<name>A0A6C0B7H2_9ZZZZ</name>
<evidence type="ECO:0000256" key="2">
    <source>
        <dbReference type="ARBA" id="ARBA00012146"/>
    </source>
</evidence>
<evidence type="ECO:0000256" key="1">
    <source>
        <dbReference type="ARBA" id="ARBA00001946"/>
    </source>
</evidence>
<protein>
    <recommendedName>
        <fullName evidence="2">inorganic diphosphatase</fullName>
        <ecNumber evidence="2">3.6.1.1</ecNumber>
    </recommendedName>
</protein>
<dbReference type="EC" id="3.6.1.1" evidence="2"/>
<keyword evidence="4" id="KW-0378">Hydrolase</keyword>
<dbReference type="Pfam" id="PF00719">
    <property type="entry name" value="Pyrophosphatase"/>
    <property type="match status" value="1"/>
</dbReference>
<dbReference type="Gene3D" id="3.90.80.10">
    <property type="entry name" value="Inorganic pyrophosphatase"/>
    <property type="match status" value="1"/>
</dbReference>
<evidence type="ECO:0000256" key="5">
    <source>
        <dbReference type="ARBA" id="ARBA00022842"/>
    </source>
</evidence>
<dbReference type="InterPro" id="IPR008162">
    <property type="entry name" value="Pyrophosphatase"/>
</dbReference>
<reference evidence="6" key="1">
    <citation type="journal article" date="2020" name="Nature">
        <title>Giant virus diversity and host interactions through global metagenomics.</title>
        <authorList>
            <person name="Schulz F."/>
            <person name="Roux S."/>
            <person name="Paez-Espino D."/>
            <person name="Jungbluth S."/>
            <person name="Walsh D.A."/>
            <person name="Denef V.J."/>
            <person name="McMahon K.D."/>
            <person name="Konstantinidis K.T."/>
            <person name="Eloe-Fadrosh E.A."/>
            <person name="Kyrpides N.C."/>
            <person name="Woyke T."/>
        </authorList>
    </citation>
    <scope>NUCLEOTIDE SEQUENCE</scope>
    <source>
        <strain evidence="6">GVMAG-M-3300010158-13</strain>
    </source>
</reference>
<evidence type="ECO:0000313" key="6">
    <source>
        <dbReference type="EMBL" id="QHS88036.1"/>
    </source>
</evidence>